<sequence length="628" mass="69815">MGRVKPLLASENLTTFPFHFFCFLQLINLLEEEPAKAKPRKAMLGSSLRRVRRLWSSSSFIITNNSCSLETSKTSRIIHLPSSSASKCLFNNINISKNYRYYNCFSTAATSNVTASLSSKKNVCRTTQARGRQRRRVIKNNSNGKTNAYAAIELALDSVVKIFTVSSSPNYALPWQNKSQRESTGSGFIIPGKKILTNAHVVADNTFVLVRKHGSSTKFRARVEAVGHECDLAILVIESEEFWEGMSCLELGDIPFLQQAVAVVGYPQGGDNISITKGVVSRVEPTQYVHGATQLMAIQIDAAINPGNSGGPAIMGNKVAGVAFQNLSGAENIGYIIPVPVIKHFITGVEENGKYVGFCSLGLSCQTTENPQLRNHFGMRPEMTGVLVNRINPLSDAHKILKKDDIILAFDGVPIANDGTVHFRNRERITFDHLVSMKKPNEKALVRVLRDGEEHELSVTLQPLQPLVPVHQFDKLPSYYIFAGLVFIPLTQPYLHEYGEDWYNTSPRRLCERALRELPRKAGEQLVILSQVLMDDINAGYERLAELQVKKVNGVEIENLKHLCELVENCSNENLRFDLDDDRVVVLNYHSAKIATSKILKRHRIPSAISSDLSGEQNSEIQMASCTS</sequence>
<evidence type="ECO:0000313" key="2">
    <source>
        <dbReference type="Proteomes" id="UP001164539"/>
    </source>
</evidence>
<proteinExistence type="predicted"/>
<comment type="caution">
    <text evidence="1">The sequence shown here is derived from an EMBL/GenBank/DDBJ whole genome shotgun (WGS) entry which is preliminary data.</text>
</comment>
<dbReference type="Proteomes" id="UP001164539">
    <property type="component" value="Chromosome 11"/>
</dbReference>
<organism evidence="1 2">
    <name type="scientific">Melia azedarach</name>
    <name type="common">Chinaberry tree</name>
    <dbReference type="NCBI Taxonomy" id="155640"/>
    <lineage>
        <taxon>Eukaryota</taxon>
        <taxon>Viridiplantae</taxon>
        <taxon>Streptophyta</taxon>
        <taxon>Embryophyta</taxon>
        <taxon>Tracheophyta</taxon>
        <taxon>Spermatophyta</taxon>
        <taxon>Magnoliopsida</taxon>
        <taxon>eudicotyledons</taxon>
        <taxon>Gunneridae</taxon>
        <taxon>Pentapetalae</taxon>
        <taxon>rosids</taxon>
        <taxon>malvids</taxon>
        <taxon>Sapindales</taxon>
        <taxon>Meliaceae</taxon>
        <taxon>Melia</taxon>
    </lineage>
</organism>
<gene>
    <name evidence="1" type="ORF">OWV82_020020</name>
</gene>
<keyword evidence="2" id="KW-1185">Reference proteome</keyword>
<dbReference type="EMBL" id="CM051404">
    <property type="protein sequence ID" value="KAJ4706362.1"/>
    <property type="molecule type" value="Genomic_DNA"/>
</dbReference>
<accession>A0ACC1X5X6</accession>
<evidence type="ECO:0000313" key="1">
    <source>
        <dbReference type="EMBL" id="KAJ4706362.1"/>
    </source>
</evidence>
<reference evidence="1 2" key="1">
    <citation type="journal article" date="2023" name="Science">
        <title>Complex scaffold remodeling in plant triterpene biosynthesis.</title>
        <authorList>
            <person name="De La Pena R."/>
            <person name="Hodgson H."/>
            <person name="Liu J.C."/>
            <person name="Stephenson M.J."/>
            <person name="Martin A.C."/>
            <person name="Owen C."/>
            <person name="Harkess A."/>
            <person name="Leebens-Mack J."/>
            <person name="Jimenez L.E."/>
            <person name="Osbourn A."/>
            <person name="Sattely E.S."/>
        </authorList>
    </citation>
    <scope>NUCLEOTIDE SEQUENCE [LARGE SCALE GENOMIC DNA]</scope>
    <source>
        <strain evidence="2">cv. JPN11</strain>
        <tissue evidence="1">Leaf</tissue>
    </source>
</reference>
<name>A0ACC1X5X6_MELAZ</name>
<protein>
    <submittedName>
        <fullName evidence="1">Protease Do-like</fullName>
    </submittedName>
</protein>